<comment type="catalytic activity">
    <reaction evidence="10">
        <text>N-terminal L-alanyl-L-prolyl-L-lysyl-[protein] + 3 S-adenosyl-L-methionine = N-terminal N,N,N-trimethyl-L-alanyl-L-prolyl-L-lysyl-[protein] + 3 S-adenosyl-L-homocysteine + 3 H(+)</text>
        <dbReference type="Rhea" id="RHEA:54712"/>
        <dbReference type="Rhea" id="RHEA-COMP:13785"/>
        <dbReference type="Rhea" id="RHEA-COMP:13971"/>
        <dbReference type="ChEBI" id="CHEBI:15378"/>
        <dbReference type="ChEBI" id="CHEBI:57856"/>
        <dbReference type="ChEBI" id="CHEBI:59789"/>
        <dbReference type="ChEBI" id="CHEBI:138057"/>
        <dbReference type="ChEBI" id="CHEBI:138315"/>
        <dbReference type="EC" id="2.1.1.244"/>
    </reaction>
</comment>
<feature type="binding site" evidence="11">
    <location>
        <position position="132"/>
    </location>
    <ligand>
        <name>S-adenosyl-L-methionine</name>
        <dbReference type="ChEBI" id="CHEBI:59789"/>
    </ligand>
</feature>
<evidence type="ECO:0000256" key="11">
    <source>
        <dbReference type="PIRSR" id="PIRSR016958-1"/>
    </source>
</evidence>
<dbReference type="PIRSF" id="PIRSF016958">
    <property type="entry name" value="DUF858_MeTrfase_lik"/>
    <property type="match status" value="1"/>
</dbReference>
<dbReference type="OrthoDB" id="1298661at2759"/>
<keyword evidence="12" id="KW-1185">Reference proteome</keyword>
<evidence type="ECO:0000256" key="5">
    <source>
        <dbReference type="ARBA" id="ARBA00039112"/>
    </source>
</evidence>
<dbReference type="PANTHER" id="PTHR12753">
    <property type="entry name" value="AD-003 - RELATED"/>
    <property type="match status" value="1"/>
</dbReference>
<dbReference type="InParanoid" id="A0A1S3HJA8"/>
<evidence type="ECO:0000256" key="10">
    <source>
        <dbReference type="ARBA" id="ARBA00048167"/>
    </source>
</evidence>
<organism evidence="12 13">
    <name type="scientific">Lingula anatina</name>
    <name type="common">Brachiopod</name>
    <name type="synonym">Lingula unguis</name>
    <dbReference type="NCBI Taxonomy" id="7574"/>
    <lineage>
        <taxon>Eukaryota</taxon>
        <taxon>Metazoa</taxon>
        <taxon>Spiralia</taxon>
        <taxon>Lophotrochozoa</taxon>
        <taxon>Brachiopoda</taxon>
        <taxon>Linguliformea</taxon>
        <taxon>Lingulata</taxon>
        <taxon>Lingulida</taxon>
        <taxon>Linguloidea</taxon>
        <taxon>Lingulidae</taxon>
        <taxon>Lingula</taxon>
    </lineage>
</organism>
<name>A0A1S3HJA8_LINAN</name>
<evidence type="ECO:0000256" key="1">
    <source>
        <dbReference type="ARBA" id="ARBA00009059"/>
    </source>
</evidence>
<evidence type="ECO:0000313" key="13">
    <source>
        <dbReference type="RefSeq" id="XP_013386215.1"/>
    </source>
</evidence>
<evidence type="ECO:0000256" key="8">
    <source>
        <dbReference type="ARBA" id="ARBA00047306"/>
    </source>
</evidence>
<dbReference type="EC" id="2.1.1.244" evidence="5"/>
<comment type="similarity">
    <text evidence="1">Belongs to the methyltransferase superfamily. NTM1 family.</text>
</comment>
<evidence type="ECO:0000313" key="12">
    <source>
        <dbReference type="Proteomes" id="UP000085678"/>
    </source>
</evidence>
<keyword evidence="2" id="KW-0489">Methyltransferase</keyword>
<feature type="binding site" evidence="11">
    <location>
        <position position="71"/>
    </location>
    <ligand>
        <name>S-adenosyl-L-methionine</name>
        <dbReference type="ChEBI" id="CHEBI:59789"/>
    </ligand>
</feature>
<protein>
    <recommendedName>
        <fullName evidence="6">Alpha N-terminal protein methyltransferase 1</fullName>
        <ecNumber evidence="5">2.1.1.244</ecNumber>
    </recommendedName>
    <alternativeName>
        <fullName evidence="7">X-Pro-Lys N-terminal protein methyltransferase 1</fullName>
    </alternativeName>
</protein>
<proteinExistence type="inferred from homology"/>
<dbReference type="Proteomes" id="UP000085678">
    <property type="component" value="Unplaced"/>
</dbReference>
<dbReference type="CDD" id="cd02440">
    <property type="entry name" value="AdoMet_MTases"/>
    <property type="match status" value="1"/>
</dbReference>
<accession>A0A1S3HJA8</accession>
<dbReference type="RefSeq" id="XP_013386215.1">
    <property type="nucleotide sequence ID" value="XM_013530761.1"/>
</dbReference>
<dbReference type="InterPro" id="IPR008576">
    <property type="entry name" value="MeTrfase_NTM1"/>
</dbReference>
<dbReference type="Pfam" id="PF05891">
    <property type="entry name" value="Methyltransf_PK"/>
    <property type="match status" value="1"/>
</dbReference>
<comment type="catalytic activity">
    <reaction evidence="9">
        <text>N-terminal L-prolyl-L-prolyl-L-lysyl-[protein] + 2 S-adenosyl-L-methionine = N-terminal N,N-dimethyl-L-prolyl-L-prolyl-L-lysyl-[protein] + 2 S-adenosyl-L-homocysteine + 2 H(+)</text>
        <dbReference type="Rhea" id="RHEA:54736"/>
        <dbReference type="Rhea" id="RHEA-COMP:13787"/>
        <dbReference type="Rhea" id="RHEA-COMP:13974"/>
        <dbReference type="ChEBI" id="CHEBI:15378"/>
        <dbReference type="ChEBI" id="CHEBI:57856"/>
        <dbReference type="ChEBI" id="CHEBI:59789"/>
        <dbReference type="ChEBI" id="CHEBI:138059"/>
        <dbReference type="ChEBI" id="CHEBI:138318"/>
        <dbReference type="EC" id="2.1.1.244"/>
    </reaction>
</comment>
<dbReference type="FunCoup" id="A0A1S3HJA8">
    <property type="interactions" value="2038"/>
</dbReference>
<evidence type="ECO:0000256" key="3">
    <source>
        <dbReference type="ARBA" id="ARBA00022679"/>
    </source>
</evidence>
<dbReference type="PANTHER" id="PTHR12753:SF0">
    <property type="entry name" value="ALPHA N-TERMINAL PROTEIN METHYLTRANSFERASE 1"/>
    <property type="match status" value="1"/>
</dbReference>
<keyword evidence="4 11" id="KW-0949">S-adenosyl-L-methionine</keyword>
<evidence type="ECO:0000256" key="7">
    <source>
        <dbReference type="ARBA" id="ARBA00043129"/>
    </source>
</evidence>
<dbReference type="Gene3D" id="3.40.50.150">
    <property type="entry name" value="Vaccinia Virus protein VP39"/>
    <property type="match status" value="1"/>
</dbReference>
<evidence type="ECO:0000256" key="2">
    <source>
        <dbReference type="ARBA" id="ARBA00022603"/>
    </source>
</evidence>
<dbReference type="STRING" id="7574.A0A1S3HJA8"/>
<gene>
    <name evidence="13" type="primary">LOC106155768</name>
</gene>
<dbReference type="InterPro" id="IPR029063">
    <property type="entry name" value="SAM-dependent_MTases_sf"/>
</dbReference>
<dbReference type="KEGG" id="lak:106155768"/>
<dbReference type="GO" id="GO:0005737">
    <property type="term" value="C:cytoplasm"/>
    <property type="evidence" value="ECO:0007669"/>
    <property type="project" value="TreeGrafter"/>
</dbReference>
<dbReference type="FunFam" id="3.40.50.150:FF:000025">
    <property type="entry name" value="N-terminal Xaa-Pro-Lys N-methyltransferase 1"/>
    <property type="match status" value="1"/>
</dbReference>
<comment type="catalytic activity">
    <reaction evidence="8">
        <text>N-terminal L-seryl-L-prolyl-L-lysyl-[protein] + 3 S-adenosyl-L-methionine = N-terminal N,N,N-trimethyl-L-seryl-L-prolyl-L-lysyl-[protein] + 3 S-adenosyl-L-homocysteine + 3 H(+)</text>
        <dbReference type="Rhea" id="RHEA:54724"/>
        <dbReference type="Rhea" id="RHEA-COMP:13789"/>
        <dbReference type="Rhea" id="RHEA-COMP:13973"/>
        <dbReference type="ChEBI" id="CHEBI:15378"/>
        <dbReference type="ChEBI" id="CHEBI:57856"/>
        <dbReference type="ChEBI" id="CHEBI:59789"/>
        <dbReference type="ChEBI" id="CHEBI:138061"/>
        <dbReference type="ChEBI" id="CHEBI:138317"/>
        <dbReference type="EC" id="2.1.1.244"/>
    </reaction>
</comment>
<dbReference type="GO" id="GO:0032259">
    <property type="term" value="P:methylation"/>
    <property type="evidence" value="ECO:0007669"/>
    <property type="project" value="UniProtKB-KW"/>
</dbReference>
<feature type="binding site" evidence="11">
    <location>
        <position position="66"/>
    </location>
    <ligand>
        <name>S-adenosyl-L-methionine</name>
        <dbReference type="ChEBI" id="CHEBI:59789"/>
    </ligand>
</feature>
<evidence type="ECO:0000256" key="4">
    <source>
        <dbReference type="ARBA" id="ARBA00022691"/>
    </source>
</evidence>
<evidence type="ECO:0000256" key="9">
    <source>
        <dbReference type="ARBA" id="ARBA00047885"/>
    </source>
</evidence>
<dbReference type="SUPFAM" id="SSF53335">
    <property type="entry name" value="S-adenosyl-L-methionine-dependent methyltransferases"/>
    <property type="match status" value="1"/>
</dbReference>
<dbReference type="GO" id="GO:0071885">
    <property type="term" value="F:N-terminal protein N-methyltransferase activity"/>
    <property type="evidence" value="ECO:0007669"/>
    <property type="project" value="UniProtKB-EC"/>
</dbReference>
<reference evidence="13" key="1">
    <citation type="submission" date="2025-08" db="UniProtKB">
        <authorList>
            <consortium name="RefSeq"/>
        </authorList>
    </citation>
    <scope>IDENTIFICATION</scope>
    <source>
        <tissue evidence="13">Gonads</tissue>
    </source>
</reference>
<dbReference type="GeneID" id="106155768"/>
<feature type="binding site" evidence="11">
    <location>
        <begin position="116"/>
        <end position="117"/>
    </location>
    <ligand>
        <name>S-adenosyl-L-methionine</name>
        <dbReference type="ChEBI" id="CHEBI:59789"/>
    </ligand>
</feature>
<dbReference type="AlphaFoldDB" id="A0A1S3HJA8"/>
<sequence length="221" mass="25029">MAEPDTEKFYQDADKYWKEVPATVDGMLGGFSHISNTDINGSTKFLRQFIRGENAKTKSHRALDCGAGIGRITKRLLIPLFDTVDMVELNPDFLNKAREFLGEHADKVEQYIAKGLQDFTPEAGRYDVIWCQWVLGHLTDSHLVEFFKRCKVGLAPDGMIFVKENVTSSDEVDKDDTDSSVTRPRDILVKLMMEAGLKIIKEEKQKGFPKGLYDVIMFALT</sequence>
<evidence type="ECO:0000256" key="6">
    <source>
        <dbReference type="ARBA" id="ARBA00039449"/>
    </source>
</evidence>
<keyword evidence="3" id="KW-0808">Transferase</keyword>